<dbReference type="EMBL" id="CP016621">
    <property type="protein sequence ID" value="ANY85478.1"/>
    <property type="molecule type" value="Genomic_DNA"/>
</dbReference>
<gene>
    <name evidence="1" type="ORF">BB934_45500</name>
</gene>
<evidence type="ECO:0000313" key="1">
    <source>
        <dbReference type="EMBL" id="ANY85478.1"/>
    </source>
</evidence>
<keyword evidence="1" id="KW-0614">Plasmid</keyword>
<accession>A0A1B2EZY3</accession>
<dbReference type="KEGG" id="moc:BB934_45500"/>
<protein>
    <submittedName>
        <fullName evidence="1">Uncharacterized protein</fullName>
    </submittedName>
</protein>
<geneLocation type="plasmid" evidence="1">
    <name>unnamed5</name>
</geneLocation>
<dbReference type="RefSeq" id="WP_157934770.1">
    <property type="nucleotide sequence ID" value="NZ_CP016621.1"/>
</dbReference>
<organism evidence="1">
    <name type="scientific">Microvirga ossetica</name>
    <dbReference type="NCBI Taxonomy" id="1882682"/>
    <lineage>
        <taxon>Bacteria</taxon>
        <taxon>Pseudomonadati</taxon>
        <taxon>Pseudomonadota</taxon>
        <taxon>Alphaproteobacteria</taxon>
        <taxon>Hyphomicrobiales</taxon>
        <taxon>Methylobacteriaceae</taxon>
        <taxon>Microvirga</taxon>
    </lineage>
</organism>
<sequence length="70" mass="7991">MSRIEFSAEEIRAAAEDAILDYCDSLHDDEYVPSKGEIKRWHGWKNVLGMTQGDSDLRRVANSVLSEKIH</sequence>
<reference evidence="1" key="1">
    <citation type="submission" date="2016-07" db="EMBL/GenBank/DDBJ databases">
        <title>Microvirga ossetica sp. nov. a new species of rhizobia isolated from root nodules of the legume species Vicia alpestris Steven originated from North Ossetia region in the Caucasus.</title>
        <authorList>
            <person name="Safronova V.I."/>
            <person name="Kuznetsova I.G."/>
            <person name="Sazanova A.L."/>
            <person name="Belimov A."/>
            <person name="Andronov E."/>
            <person name="Osledkin Y.S."/>
            <person name="Onishchuk O.P."/>
            <person name="Kurchak O.N."/>
            <person name="Shaposhnikov A.I."/>
            <person name="Willems A."/>
            <person name="Tikhonovich I.A."/>
        </authorList>
    </citation>
    <scope>NUCLEOTIDE SEQUENCE [LARGE SCALE GENOMIC DNA]</scope>
    <source>
        <strain evidence="1">V5/3M</strain>
        <plasmid evidence="1">unnamed5</plasmid>
    </source>
</reference>
<dbReference type="AlphaFoldDB" id="A0A1B2EZY3"/>
<proteinExistence type="predicted"/>
<name>A0A1B2EZY3_9HYPH</name>